<organism evidence="2 3">
    <name type="scientific">Planktothrix agardhii (strain NIVA-CYA 126/8)</name>
    <dbReference type="NCBI Taxonomy" id="388467"/>
    <lineage>
        <taxon>Bacteria</taxon>
        <taxon>Bacillati</taxon>
        <taxon>Cyanobacteriota</taxon>
        <taxon>Cyanophyceae</taxon>
        <taxon>Oscillatoriophycideae</taxon>
        <taxon>Oscillatoriales</taxon>
        <taxon>Microcoleaceae</taxon>
        <taxon>Planktothrix</taxon>
    </lineage>
</organism>
<feature type="domain" description="DUF6876" evidence="1">
    <location>
        <begin position="6"/>
        <end position="132"/>
    </location>
</feature>
<accession>A0A073CA06</accession>
<name>A0A073CA06_PLAA1</name>
<gene>
    <name evidence="2" type="ORF">A19Y_7006</name>
</gene>
<protein>
    <recommendedName>
        <fullName evidence="1">DUF6876 domain-containing protein</fullName>
    </recommendedName>
</protein>
<dbReference type="Proteomes" id="UP000027395">
    <property type="component" value="Plasmid pPA50"/>
</dbReference>
<dbReference type="EMBL" id="CM002807">
    <property type="protein sequence ID" value="KEI65169.1"/>
    <property type="molecule type" value="Genomic_DNA"/>
</dbReference>
<keyword evidence="3" id="KW-1185">Reference proteome</keyword>
<reference evidence="2 3" key="1">
    <citation type="journal article" date="2014" name="Appl. Environ. Microbiol.">
        <title>Elucidation of insertion elements encoded on plasmids and in vitro construction of shuttle vectors from the toxic cyanobacterium Planktothrix.</title>
        <authorList>
            <person name="Christiansen G."/>
            <person name="Goesmann A."/>
            <person name="Kurmayer R."/>
        </authorList>
    </citation>
    <scope>NUCLEOTIDE SEQUENCE [LARGE SCALE GENOMIC DNA]</scope>
    <source>
        <strain evidence="2 3">NIVA-CYA 126/8</strain>
        <plasmid evidence="2">pPA50</plasmid>
    </source>
</reference>
<geneLocation type="plasmid" evidence="2 3">
    <name>pPA50</name>
</geneLocation>
<dbReference type="RefSeq" id="WP_042158567.1">
    <property type="nucleotide sequence ID" value="NZ_CM002807.1"/>
</dbReference>
<keyword evidence="2" id="KW-0614">Plasmid</keyword>
<dbReference type="AlphaFoldDB" id="A0A073CA06"/>
<dbReference type="InterPro" id="IPR049241">
    <property type="entry name" value="DUF6876"/>
</dbReference>
<dbReference type="HOGENOM" id="CLU_155947_0_0_3"/>
<dbReference type="PATRIC" id="fig|388467.6.peg.4757"/>
<sequence>MLTAEQLKTELSQFNGTENYYKHSLGFSYTDGINFLAENAECYWLLDAIGSYQHKLRLNPMFRDFQLWLLVVGDSHEFIKPEARNMAVLTCWEDTPVLGVKPGVSQQIPFTDFPMSEIKIYLENKVLLLPDER</sequence>
<evidence type="ECO:0000313" key="3">
    <source>
        <dbReference type="Proteomes" id="UP000027395"/>
    </source>
</evidence>
<evidence type="ECO:0000259" key="1">
    <source>
        <dbReference type="Pfam" id="PF21781"/>
    </source>
</evidence>
<proteinExistence type="predicted"/>
<evidence type="ECO:0000313" key="2">
    <source>
        <dbReference type="EMBL" id="KEI65169.1"/>
    </source>
</evidence>
<dbReference type="Pfam" id="PF21781">
    <property type="entry name" value="DUF6876"/>
    <property type="match status" value="1"/>
</dbReference>